<protein>
    <submittedName>
        <fullName evidence="1">Uncharacterized protein</fullName>
    </submittedName>
</protein>
<proteinExistence type="predicted"/>
<evidence type="ECO:0000313" key="2">
    <source>
        <dbReference type="Proteomes" id="UP000050525"/>
    </source>
</evidence>
<evidence type="ECO:0000313" key="1">
    <source>
        <dbReference type="EMBL" id="KYO20077.1"/>
    </source>
</evidence>
<dbReference type="Proteomes" id="UP000050525">
    <property type="component" value="Unassembled WGS sequence"/>
</dbReference>
<comment type="caution">
    <text evidence="1">The sequence shown here is derived from an EMBL/GenBank/DDBJ whole genome shotgun (WGS) entry which is preliminary data.</text>
</comment>
<keyword evidence="2" id="KW-1185">Reference proteome</keyword>
<reference evidence="1 2" key="1">
    <citation type="journal article" date="2012" name="Genome Biol.">
        <title>Sequencing three crocodilian genomes to illuminate the evolution of archosaurs and amniotes.</title>
        <authorList>
            <person name="St John J.A."/>
            <person name="Braun E.L."/>
            <person name="Isberg S.R."/>
            <person name="Miles L.G."/>
            <person name="Chong A.Y."/>
            <person name="Gongora J."/>
            <person name="Dalzell P."/>
            <person name="Moran C."/>
            <person name="Bed'hom B."/>
            <person name="Abzhanov A."/>
            <person name="Burgess S.C."/>
            <person name="Cooksey A.M."/>
            <person name="Castoe T.A."/>
            <person name="Crawford N.G."/>
            <person name="Densmore L.D."/>
            <person name="Drew J.C."/>
            <person name="Edwards S.V."/>
            <person name="Faircloth B.C."/>
            <person name="Fujita M.K."/>
            <person name="Greenwold M.J."/>
            <person name="Hoffmann F.G."/>
            <person name="Howard J.M."/>
            <person name="Iguchi T."/>
            <person name="Janes D.E."/>
            <person name="Khan S.Y."/>
            <person name="Kohno S."/>
            <person name="de Koning A.J."/>
            <person name="Lance S.L."/>
            <person name="McCarthy F.M."/>
            <person name="McCormack J.E."/>
            <person name="Merchant M.E."/>
            <person name="Peterson D.G."/>
            <person name="Pollock D.D."/>
            <person name="Pourmand N."/>
            <person name="Raney B.J."/>
            <person name="Roessler K.A."/>
            <person name="Sanford J.R."/>
            <person name="Sawyer R.H."/>
            <person name="Schmidt C.J."/>
            <person name="Triplett E.W."/>
            <person name="Tuberville T.D."/>
            <person name="Venegas-Anaya M."/>
            <person name="Howard J.T."/>
            <person name="Jarvis E.D."/>
            <person name="Guillette L.J.Jr."/>
            <person name="Glenn T.C."/>
            <person name="Green R.E."/>
            <person name="Ray D.A."/>
        </authorList>
    </citation>
    <scope>NUCLEOTIDE SEQUENCE [LARGE SCALE GENOMIC DNA]</scope>
    <source>
        <strain evidence="1">KSC_2009_1</strain>
    </source>
</reference>
<name>A0A151M6F4_ALLMI</name>
<dbReference type="EMBL" id="AKHW03006437">
    <property type="protein sequence ID" value="KYO20077.1"/>
    <property type="molecule type" value="Genomic_DNA"/>
</dbReference>
<sequence length="68" mass="7666">METLETLLQCALCLWLERREELPTPFTNAKEAATASGLWLPTSVPSGVSFIGLTRKLAFYFQDNIYVI</sequence>
<dbReference type="AlphaFoldDB" id="A0A151M6F4"/>
<organism evidence="1 2">
    <name type="scientific">Alligator mississippiensis</name>
    <name type="common">American alligator</name>
    <dbReference type="NCBI Taxonomy" id="8496"/>
    <lineage>
        <taxon>Eukaryota</taxon>
        <taxon>Metazoa</taxon>
        <taxon>Chordata</taxon>
        <taxon>Craniata</taxon>
        <taxon>Vertebrata</taxon>
        <taxon>Euteleostomi</taxon>
        <taxon>Archelosauria</taxon>
        <taxon>Archosauria</taxon>
        <taxon>Crocodylia</taxon>
        <taxon>Alligatoridae</taxon>
        <taxon>Alligatorinae</taxon>
        <taxon>Alligator</taxon>
    </lineage>
</organism>
<accession>A0A151M6F4</accession>
<gene>
    <name evidence="1" type="ORF">Y1Q_0010665</name>
</gene>